<evidence type="ECO:0000256" key="1">
    <source>
        <dbReference type="SAM" id="SignalP"/>
    </source>
</evidence>
<organism evidence="2 3">
    <name type="scientific">Pseudoalteromonas luteoviolacea CPMOR-1</name>
    <dbReference type="NCBI Taxonomy" id="1365248"/>
    <lineage>
        <taxon>Bacteria</taxon>
        <taxon>Pseudomonadati</taxon>
        <taxon>Pseudomonadota</taxon>
        <taxon>Gammaproteobacteria</taxon>
        <taxon>Alteromonadales</taxon>
        <taxon>Pseudoalteromonadaceae</taxon>
        <taxon>Pseudoalteromonas</taxon>
    </lineage>
</organism>
<feature type="chain" id="PRO_5007829371" evidence="1">
    <location>
        <begin position="21"/>
        <end position="30"/>
    </location>
</feature>
<evidence type="ECO:0000313" key="2">
    <source>
        <dbReference type="EMBL" id="KZN58906.1"/>
    </source>
</evidence>
<proteinExistence type="predicted"/>
<reference evidence="2 3" key="1">
    <citation type="submission" date="2013-07" db="EMBL/GenBank/DDBJ databases">
        <title>Comparative Genomic and Metabolomic Analysis of Twelve Strains of Pseudoalteromonas luteoviolacea.</title>
        <authorList>
            <person name="Vynne N.G."/>
            <person name="Mansson M."/>
            <person name="Gram L."/>
        </authorList>
    </citation>
    <scope>NUCLEOTIDE SEQUENCE [LARGE SCALE GENOMIC DNA]</scope>
    <source>
        <strain evidence="2 3">CPMOR-1</strain>
    </source>
</reference>
<gene>
    <name evidence="2" type="ORF">N473_26170</name>
</gene>
<protein>
    <submittedName>
        <fullName evidence="2">Uncharacterized protein</fullName>
    </submittedName>
</protein>
<feature type="signal peptide" evidence="1">
    <location>
        <begin position="1"/>
        <end position="20"/>
    </location>
</feature>
<dbReference type="AlphaFoldDB" id="A0A161XYC5"/>
<comment type="caution">
    <text evidence="2">The sequence shown here is derived from an EMBL/GenBank/DDBJ whole genome shotgun (WGS) entry which is preliminary data.</text>
</comment>
<dbReference type="PATRIC" id="fig|1365248.3.peg.4709"/>
<evidence type="ECO:0000313" key="3">
    <source>
        <dbReference type="Proteomes" id="UP000076486"/>
    </source>
</evidence>
<name>A0A161XYC5_9GAMM</name>
<dbReference type="EMBL" id="AUYC01000066">
    <property type="protein sequence ID" value="KZN58906.1"/>
    <property type="molecule type" value="Genomic_DNA"/>
</dbReference>
<accession>A0A161XYC5</accession>
<keyword evidence="1" id="KW-0732">Signal</keyword>
<dbReference type="Proteomes" id="UP000076486">
    <property type="component" value="Unassembled WGS sequence"/>
</dbReference>
<sequence>MKKAAFTTILLAMSICQAHANTGGIIIFPS</sequence>